<evidence type="ECO:0000259" key="2">
    <source>
        <dbReference type="Pfam" id="PF01557"/>
    </source>
</evidence>
<comment type="caution">
    <text evidence="3">The sequence shown here is derived from an EMBL/GenBank/DDBJ whole genome shotgun (WGS) entry which is preliminary data.</text>
</comment>
<keyword evidence="3" id="KW-0413">Isomerase</keyword>
<evidence type="ECO:0000313" key="3">
    <source>
        <dbReference type="EMBL" id="OXM85107.1"/>
    </source>
</evidence>
<dbReference type="RefSeq" id="WP_094015870.1">
    <property type="nucleotide sequence ID" value="NZ_NMQW01000023.1"/>
</dbReference>
<name>A0A229UNM8_9BACL</name>
<dbReference type="InterPro" id="IPR036663">
    <property type="entry name" value="Fumarylacetoacetase_C_sf"/>
</dbReference>
<dbReference type="OrthoDB" id="9805307at2"/>
<keyword evidence="4" id="KW-1185">Reference proteome</keyword>
<dbReference type="Gene3D" id="3.90.850.10">
    <property type="entry name" value="Fumarylacetoacetase-like, C-terminal domain"/>
    <property type="match status" value="1"/>
</dbReference>
<dbReference type="GO" id="GO:0016853">
    <property type="term" value="F:isomerase activity"/>
    <property type="evidence" value="ECO:0007669"/>
    <property type="project" value="UniProtKB-KW"/>
</dbReference>
<dbReference type="Proteomes" id="UP000215509">
    <property type="component" value="Unassembled WGS sequence"/>
</dbReference>
<feature type="domain" description="Fumarylacetoacetase-like C-terminal" evidence="2">
    <location>
        <begin position="11"/>
        <end position="198"/>
    </location>
</feature>
<reference evidence="3 4" key="1">
    <citation type="submission" date="2017-07" db="EMBL/GenBank/DDBJ databases">
        <title>Genome sequencing and assembly of Paenibacillus rigui.</title>
        <authorList>
            <person name="Mayilraj S."/>
        </authorList>
    </citation>
    <scope>NUCLEOTIDE SEQUENCE [LARGE SCALE GENOMIC DNA]</scope>
    <source>
        <strain evidence="3 4">JCM 16352</strain>
    </source>
</reference>
<dbReference type="Pfam" id="PF01557">
    <property type="entry name" value="FAA_hydrolase"/>
    <property type="match status" value="1"/>
</dbReference>
<dbReference type="AlphaFoldDB" id="A0A229UNM8"/>
<evidence type="ECO:0000256" key="1">
    <source>
        <dbReference type="ARBA" id="ARBA00022723"/>
    </source>
</evidence>
<dbReference type="PANTHER" id="PTHR11820">
    <property type="entry name" value="ACYLPYRUVASE"/>
    <property type="match status" value="1"/>
</dbReference>
<dbReference type="SUPFAM" id="SSF56529">
    <property type="entry name" value="FAH"/>
    <property type="match status" value="1"/>
</dbReference>
<accession>A0A229UNM8</accession>
<gene>
    <name evidence="3" type="ORF">CF651_15975</name>
</gene>
<dbReference type="GO" id="GO:0046872">
    <property type="term" value="F:metal ion binding"/>
    <property type="evidence" value="ECO:0007669"/>
    <property type="project" value="UniProtKB-KW"/>
</dbReference>
<dbReference type="EMBL" id="NMQW01000023">
    <property type="protein sequence ID" value="OXM85107.1"/>
    <property type="molecule type" value="Genomic_DNA"/>
</dbReference>
<keyword evidence="1" id="KW-0479">Metal-binding</keyword>
<proteinExistence type="predicted"/>
<organism evidence="3 4">
    <name type="scientific">Paenibacillus rigui</name>
    <dbReference type="NCBI Taxonomy" id="554312"/>
    <lineage>
        <taxon>Bacteria</taxon>
        <taxon>Bacillati</taxon>
        <taxon>Bacillota</taxon>
        <taxon>Bacilli</taxon>
        <taxon>Bacillales</taxon>
        <taxon>Paenibacillaceae</taxon>
        <taxon>Paenibacillus</taxon>
    </lineage>
</organism>
<evidence type="ECO:0000313" key="4">
    <source>
        <dbReference type="Proteomes" id="UP000215509"/>
    </source>
</evidence>
<protein>
    <submittedName>
        <fullName evidence="3">5-carboxymethyl-2-hydroxymuconate isomerase</fullName>
    </submittedName>
</protein>
<dbReference type="InterPro" id="IPR011234">
    <property type="entry name" value="Fumarylacetoacetase-like_C"/>
</dbReference>
<sequence>MIYGRDKTSKIIGIGPNFKAFREQKGITHTDDPFLSLKSPESLTFSDTVYVSPAMGAFICEVEMAIIIGQDCKHIEEHEAASVVAGYALANDMTAADHFDDGRFKMYDQMTPIGPMVQVSSPSDVTLEMWVNGELIQRDNTSQMLFSPAWQVSHISKIMTLRKGDVILSGTPANPRLCQVGDVIEMRSPELGSVRYTIHQEQK</sequence>